<name>A0A127JZC3_9BURK</name>
<dbReference type="InterPro" id="IPR043129">
    <property type="entry name" value="ATPase_NBD"/>
</dbReference>
<reference evidence="2 3" key="1">
    <citation type="journal article" date="2014" name="Int. J. Syst. Evol. Microbiol.">
        <title>Ramlibacter solisilvae sp. nov., isolated from forest soil, and emended description of the genus Ramlibacter.</title>
        <authorList>
            <person name="Lee H.J."/>
            <person name="Lee S.H."/>
            <person name="Lee S.S."/>
            <person name="Lee J.S."/>
            <person name="Kim Y."/>
            <person name="Kim S.C."/>
            <person name="Jeon C.O."/>
        </authorList>
    </citation>
    <scope>NUCLEOTIDE SEQUENCE [LARGE SCALE GENOMIC DNA]</scope>
    <source>
        <strain evidence="2 3">5-10</strain>
    </source>
</reference>
<sequence>MHLLRTVFWSTGSSRHALADRLEFSKSKANALTAGLIEQGLLEEIGLQQSSGGRRAEMLQLARSLGVVIGVDLGATSLDVAVMRPDLGILAHHTEDADVRAGPGVVLARVRELIRELLARCGVSPKKVIGIGMGVPGPVDFASAQLVNPPLMPEWDAFSIREYLGETFTAPVFVDNDVNLMALGELWRLQRSLQNFMVIKIGTGIGCGIVCHGEVYRGATGSAGDVGHICVDLAGPRCHCGNFGCVEAMAAAPAIVRMATEAAQAGESPALAQLLRANGKLTAMEVGQASRNGDAAANAIIQRSGSLIGQMLASVVNFFNPSHVFIGGGVTQIGPLLLASVRQSVYHRSLALSTRHLDIQYTPLGNQAGLVGAGALAMQESLRLHGVRE</sequence>
<gene>
    <name evidence="2" type="ORF">UC35_07245</name>
</gene>
<organism evidence="2 3">
    <name type="scientific">Ramlibacter tataouinensis</name>
    <dbReference type="NCBI Taxonomy" id="94132"/>
    <lineage>
        <taxon>Bacteria</taxon>
        <taxon>Pseudomonadati</taxon>
        <taxon>Pseudomonadota</taxon>
        <taxon>Betaproteobacteria</taxon>
        <taxon>Burkholderiales</taxon>
        <taxon>Comamonadaceae</taxon>
        <taxon>Ramlibacter</taxon>
    </lineage>
</organism>
<dbReference type="EMBL" id="CP010951">
    <property type="protein sequence ID" value="AMO25310.1"/>
    <property type="molecule type" value="Genomic_DNA"/>
</dbReference>
<dbReference type="Gene3D" id="1.10.10.10">
    <property type="entry name" value="Winged helix-like DNA-binding domain superfamily/Winged helix DNA-binding domain"/>
    <property type="match status" value="1"/>
</dbReference>
<dbReference type="InterPro" id="IPR036390">
    <property type="entry name" value="WH_DNA-bd_sf"/>
</dbReference>
<evidence type="ECO:0000313" key="3">
    <source>
        <dbReference type="Proteomes" id="UP000070433"/>
    </source>
</evidence>
<dbReference type="AlphaFoldDB" id="A0A127JZC3"/>
<dbReference type="PATRIC" id="fig|94132.3.peg.1479"/>
<dbReference type="Gene3D" id="3.30.420.40">
    <property type="match status" value="2"/>
</dbReference>
<dbReference type="OrthoDB" id="9810372at2"/>
<dbReference type="InterPro" id="IPR049874">
    <property type="entry name" value="ROK_cs"/>
</dbReference>
<proteinExistence type="inferred from homology"/>
<accession>A0A127JZC3</accession>
<dbReference type="SUPFAM" id="SSF53067">
    <property type="entry name" value="Actin-like ATPase domain"/>
    <property type="match status" value="1"/>
</dbReference>
<dbReference type="PANTHER" id="PTHR18964:SF173">
    <property type="entry name" value="GLUCOKINASE"/>
    <property type="match status" value="1"/>
</dbReference>
<dbReference type="PROSITE" id="PS01125">
    <property type="entry name" value="ROK"/>
    <property type="match status" value="1"/>
</dbReference>
<protein>
    <submittedName>
        <fullName evidence="2">Transcriptional regulator</fullName>
    </submittedName>
</protein>
<evidence type="ECO:0000313" key="2">
    <source>
        <dbReference type="EMBL" id="AMO25310.1"/>
    </source>
</evidence>
<dbReference type="SUPFAM" id="SSF46785">
    <property type="entry name" value="Winged helix' DNA-binding domain"/>
    <property type="match status" value="1"/>
</dbReference>
<dbReference type="InterPro" id="IPR036388">
    <property type="entry name" value="WH-like_DNA-bd_sf"/>
</dbReference>
<dbReference type="Pfam" id="PF00480">
    <property type="entry name" value="ROK"/>
    <property type="match status" value="1"/>
</dbReference>
<dbReference type="InterPro" id="IPR000600">
    <property type="entry name" value="ROK"/>
</dbReference>
<dbReference type="Proteomes" id="UP000070433">
    <property type="component" value="Chromosome"/>
</dbReference>
<comment type="similarity">
    <text evidence="1">Belongs to the ROK (NagC/XylR) family.</text>
</comment>
<dbReference type="RefSeq" id="WP_061503721.1">
    <property type="nucleotide sequence ID" value="NZ_CP010951.1"/>
</dbReference>
<keyword evidence="3" id="KW-1185">Reference proteome</keyword>
<dbReference type="PANTHER" id="PTHR18964">
    <property type="entry name" value="ROK (REPRESSOR, ORF, KINASE) FAMILY"/>
    <property type="match status" value="1"/>
</dbReference>
<evidence type="ECO:0000256" key="1">
    <source>
        <dbReference type="ARBA" id="ARBA00006479"/>
    </source>
</evidence>